<evidence type="ECO:0000256" key="1">
    <source>
        <dbReference type="SAM" id="MobiDB-lite"/>
    </source>
</evidence>
<dbReference type="Pfam" id="PF02575">
    <property type="entry name" value="YbaB_DNA_bd"/>
    <property type="match status" value="1"/>
</dbReference>
<feature type="compositionally biased region" description="Basic and acidic residues" evidence="1">
    <location>
        <begin position="158"/>
        <end position="168"/>
    </location>
</feature>
<accession>A0ABX8RUC3</accession>
<dbReference type="EMBL" id="CP078145">
    <property type="protein sequence ID" value="QXN92494.1"/>
    <property type="molecule type" value="Genomic_DNA"/>
</dbReference>
<protein>
    <submittedName>
        <fullName evidence="2">YbaB/EbfC family nucleoid-associated protein</fullName>
    </submittedName>
</protein>
<evidence type="ECO:0000313" key="2">
    <source>
        <dbReference type="EMBL" id="QXN92494.1"/>
    </source>
</evidence>
<dbReference type="InterPro" id="IPR004401">
    <property type="entry name" value="YbaB/EbfC"/>
</dbReference>
<name>A0ABX8RUC3_NOCIO</name>
<dbReference type="RefSeq" id="WP_218473821.1">
    <property type="nucleotide sequence ID" value="NZ_BAABJN010000005.1"/>
</dbReference>
<evidence type="ECO:0000313" key="3">
    <source>
        <dbReference type="Proteomes" id="UP000694257"/>
    </source>
</evidence>
<dbReference type="Proteomes" id="UP000694257">
    <property type="component" value="Chromosome"/>
</dbReference>
<gene>
    <name evidence="2" type="ORF">KV110_04910</name>
</gene>
<feature type="region of interest" description="Disordered" evidence="1">
    <location>
        <begin position="154"/>
        <end position="176"/>
    </location>
</feature>
<reference evidence="2 3" key="1">
    <citation type="submission" date="2021-07" db="EMBL/GenBank/DDBJ databases">
        <title>Whole Genome Sequence of Nocardia Iowensis.</title>
        <authorList>
            <person name="Lamm A."/>
            <person name="Collins-Fairclough A.M."/>
            <person name="Bunk B."/>
            <person name="Sproer C."/>
        </authorList>
    </citation>
    <scope>NUCLEOTIDE SEQUENCE [LARGE SCALE GENOMIC DNA]</scope>
    <source>
        <strain evidence="2 3">NRRL 5646</strain>
    </source>
</reference>
<proteinExistence type="predicted"/>
<organism evidence="2 3">
    <name type="scientific">Nocardia iowensis</name>
    <dbReference type="NCBI Taxonomy" id="204891"/>
    <lineage>
        <taxon>Bacteria</taxon>
        <taxon>Bacillati</taxon>
        <taxon>Actinomycetota</taxon>
        <taxon>Actinomycetes</taxon>
        <taxon>Mycobacteriales</taxon>
        <taxon>Nocardiaceae</taxon>
        <taxon>Nocardia</taxon>
    </lineage>
</organism>
<keyword evidence="3" id="KW-1185">Reference proteome</keyword>
<sequence length="176" mass="19108">MAYEPANAQLAELMDSIHTSIKSMVRSQQKQALLTATAYAAGKKVAVVVNARGVVIETRFTEDISDLTPKELAAAVTAAAQDAAGQVERQTKAMIQELRDEQARLPKMSEIVQGLPDVEEMLPTLPEVSLAPPRARSRAQAVDDESVDGTMEFTDVVPFDHERQDRSGSDVAESGW</sequence>